<dbReference type="EMBL" id="LT629799">
    <property type="protein sequence ID" value="SDU79650.1"/>
    <property type="molecule type" value="Genomic_DNA"/>
</dbReference>
<protein>
    <recommendedName>
        <fullName evidence="1">DUF4037 domain-containing protein</fullName>
    </recommendedName>
</protein>
<keyword evidence="4" id="KW-1185">Reference proteome</keyword>
<evidence type="ECO:0000313" key="2">
    <source>
        <dbReference type="EMBL" id="SDU79650.1"/>
    </source>
</evidence>
<dbReference type="AlphaFoldDB" id="A0A1H2LF51"/>
<name>A0A1H2LF51_9ACTN</name>
<dbReference type="RefSeq" id="WP_091071958.1">
    <property type="nucleotide sequence ID" value="NZ_LT629799.1"/>
</dbReference>
<gene>
    <name evidence="2" type="ORF">SAMN04488544_0017</name>
    <name evidence="3" type="ORF">SAMN04488544_4112</name>
</gene>
<evidence type="ECO:0000313" key="3">
    <source>
        <dbReference type="EMBL" id="SDV05167.1"/>
    </source>
</evidence>
<dbReference type="Proteomes" id="UP000198825">
    <property type="component" value="Chromosome I"/>
</dbReference>
<evidence type="ECO:0000259" key="1">
    <source>
        <dbReference type="Pfam" id="PF13228"/>
    </source>
</evidence>
<dbReference type="STRING" id="546874.SAMN04488544_0017"/>
<dbReference type="OrthoDB" id="3030at2"/>
<accession>A0A1H2LF51</accession>
<evidence type="ECO:0000313" key="4">
    <source>
        <dbReference type="Proteomes" id="UP000198825"/>
    </source>
</evidence>
<organism evidence="2 4">
    <name type="scientific">Microlunatus sagamiharensis</name>
    <dbReference type="NCBI Taxonomy" id="546874"/>
    <lineage>
        <taxon>Bacteria</taxon>
        <taxon>Bacillati</taxon>
        <taxon>Actinomycetota</taxon>
        <taxon>Actinomycetes</taxon>
        <taxon>Propionibacteriales</taxon>
        <taxon>Propionibacteriaceae</taxon>
        <taxon>Microlunatus</taxon>
    </lineage>
</organism>
<dbReference type="Pfam" id="PF13228">
    <property type="entry name" value="DUF4037"/>
    <property type="match status" value="1"/>
</dbReference>
<sequence>MGAGKALAAGFYRDVVARLVGVPHAAALVGEGSEVLGFDDSRSTDHAWGPRLHVFVAPGDVGETQRRVTQGLPETYRSYPVEFFAWQDQRVRHHVTVTTVEEWVRAELGQPVPSTLADWLGLPQQRLLQVTAGEVFHDDRGDLGRVRGQLGYFPDDVWWWIQASQWQLVARAEALPGRLAEVHDVLGVRVREADLARLLMELALVQRRRYVPYPKWLGAAFGQLDTARELDGPLGRLLSSEARETREAAAAAALEAAARQHNRLVPEHPLDPGCAPFEVGINGARRPYRVLNAGRFVEACLARVTDPGLARLLPVGAIDQLTHGSDAMVNVSTWPSRLTATYAAMLESGRNRRAEP</sequence>
<reference evidence="4" key="2">
    <citation type="submission" date="2016-10" db="EMBL/GenBank/DDBJ databases">
        <authorList>
            <person name="Varghese N."/>
            <person name="Submissions S."/>
        </authorList>
    </citation>
    <scope>NUCLEOTIDE SEQUENCE [LARGE SCALE GENOMIC DNA]</scope>
    <source>
        <strain evidence="4">DSM 21743</strain>
    </source>
</reference>
<feature type="domain" description="DUF4037" evidence="1">
    <location>
        <begin position="119"/>
        <end position="217"/>
    </location>
</feature>
<reference evidence="2" key="1">
    <citation type="submission" date="2016-10" db="EMBL/GenBank/DDBJ databases">
        <authorList>
            <person name="de Groot N.N."/>
        </authorList>
    </citation>
    <scope>NUCLEOTIDE SEQUENCE [LARGE SCALE GENOMIC DNA]</scope>
    <source>
        <strain evidence="2">DSM 21743</strain>
    </source>
</reference>
<proteinExistence type="predicted"/>
<dbReference type="EMBL" id="LT629799">
    <property type="protein sequence ID" value="SDV05167.1"/>
    <property type="molecule type" value="Genomic_DNA"/>
</dbReference>
<dbReference type="InterPro" id="IPR025117">
    <property type="entry name" value="DUF4037"/>
</dbReference>